<dbReference type="EMBL" id="LR900373">
    <property type="protein sequence ID" value="CAD7245455.1"/>
    <property type="molecule type" value="Genomic_DNA"/>
</dbReference>
<feature type="compositionally biased region" description="Basic and acidic residues" evidence="13">
    <location>
        <begin position="58"/>
        <end position="74"/>
    </location>
</feature>
<dbReference type="SUPFAM" id="SSF53623">
    <property type="entry name" value="MurD-like peptide ligases, catalytic domain"/>
    <property type="match status" value="1"/>
</dbReference>
<dbReference type="InterPro" id="IPR036565">
    <property type="entry name" value="Mur-like_cat_sf"/>
</dbReference>
<evidence type="ECO:0000256" key="4">
    <source>
        <dbReference type="ARBA" id="ARBA00022563"/>
    </source>
</evidence>
<evidence type="ECO:0000256" key="1">
    <source>
        <dbReference type="ARBA" id="ARBA00005150"/>
    </source>
</evidence>
<evidence type="ECO:0000256" key="6">
    <source>
        <dbReference type="ARBA" id="ARBA00022723"/>
    </source>
</evidence>
<keyword evidence="8" id="KW-0067">ATP-binding</keyword>
<dbReference type="UniPathway" id="UPA00850"/>
<dbReference type="EC" id="6.3.2.17" evidence="3"/>
<dbReference type="Gene3D" id="3.40.1190.10">
    <property type="entry name" value="Mur-like, catalytic domain"/>
    <property type="match status" value="1"/>
</dbReference>
<dbReference type="InterPro" id="IPR036615">
    <property type="entry name" value="Mur_ligase_C_dom_sf"/>
</dbReference>
<evidence type="ECO:0000313" key="14">
    <source>
        <dbReference type="EMBL" id="CAD7245455.1"/>
    </source>
</evidence>
<dbReference type="OrthoDB" id="5212574at2759"/>
<dbReference type="GO" id="GO:0004326">
    <property type="term" value="F:tetrahydrofolylpolyglutamate synthase activity"/>
    <property type="evidence" value="ECO:0007669"/>
    <property type="project" value="UniProtKB-EC"/>
</dbReference>
<gene>
    <name evidence="14" type="ORF">DSTB1V02_LOCUS5328</name>
</gene>
<keyword evidence="7" id="KW-0547">Nucleotide-binding</keyword>
<evidence type="ECO:0000256" key="12">
    <source>
        <dbReference type="ARBA" id="ARBA00047493"/>
    </source>
</evidence>
<dbReference type="NCBIfam" id="TIGR01499">
    <property type="entry name" value="folC"/>
    <property type="match status" value="1"/>
</dbReference>
<dbReference type="PROSITE" id="PS01012">
    <property type="entry name" value="FOLYLPOLYGLU_SYNT_2"/>
    <property type="match status" value="1"/>
</dbReference>
<feature type="region of interest" description="Disordered" evidence="13">
    <location>
        <begin position="52"/>
        <end position="74"/>
    </location>
</feature>
<keyword evidence="9" id="KW-0460">Magnesium</keyword>
<keyword evidence="5" id="KW-0436">Ligase</keyword>
<dbReference type="EMBL" id="CAJPEV010000856">
    <property type="protein sequence ID" value="CAG0889126.1"/>
    <property type="molecule type" value="Genomic_DNA"/>
</dbReference>
<name>A0A7R8X7H7_9CRUS</name>
<comment type="similarity">
    <text evidence="2">Belongs to the folylpolyglutamate synthase family.</text>
</comment>
<organism evidence="14">
    <name type="scientific">Darwinula stevensoni</name>
    <dbReference type="NCBI Taxonomy" id="69355"/>
    <lineage>
        <taxon>Eukaryota</taxon>
        <taxon>Metazoa</taxon>
        <taxon>Ecdysozoa</taxon>
        <taxon>Arthropoda</taxon>
        <taxon>Crustacea</taxon>
        <taxon>Oligostraca</taxon>
        <taxon>Ostracoda</taxon>
        <taxon>Podocopa</taxon>
        <taxon>Podocopida</taxon>
        <taxon>Darwinulocopina</taxon>
        <taxon>Darwinuloidea</taxon>
        <taxon>Darwinulidae</taxon>
        <taxon>Darwinula</taxon>
    </lineage>
</organism>
<keyword evidence="15" id="KW-1185">Reference proteome</keyword>
<dbReference type="GO" id="GO:0005524">
    <property type="term" value="F:ATP binding"/>
    <property type="evidence" value="ECO:0007669"/>
    <property type="project" value="UniProtKB-KW"/>
</dbReference>
<comment type="pathway">
    <text evidence="1">Cofactor biosynthesis; tetrahydrofolylpolyglutamate biosynthesis.</text>
</comment>
<dbReference type="PANTHER" id="PTHR11136">
    <property type="entry name" value="FOLYLPOLYGLUTAMATE SYNTHASE-RELATED"/>
    <property type="match status" value="1"/>
</dbReference>
<evidence type="ECO:0000256" key="8">
    <source>
        <dbReference type="ARBA" id="ARBA00022840"/>
    </source>
</evidence>
<dbReference type="AlphaFoldDB" id="A0A7R8X7H7"/>
<dbReference type="InterPro" id="IPR018109">
    <property type="entry name" value="Folylpolyglutamate_synth_CS"/>
</dbReference>
<evidence type="ECO:0000256" key="2">
    <source>
        <dbReference type="ARBA" id="ARBA00008276"/>
    </source>
</evidence>
<dbReference type="InterPro" id="IPR001645">
    <property type="entry name" value="Folylpolyglutamate_synth"/>
</dbReference>
<evidence type="ECO:0000256" key="11">
    <source>
        <dbReference type="ARBA" id="ARBA00030876"/>
    </source>
</evidence>
<dbReference type="GO" id="GO:0046872">
    <property type="term" value="F:metal ion binding"/>
    <property type="evidence" value="ECO:0007669"/>
    <property type="project" value="UniProtKB-KW"/>
</dbReference>
<protein>
    <recommendedName>
        <fullName evidence="3">tetrahydrofolate synthase</fullName>
        <ecNumber evidence="3">6.3.2.17</ecNumber>
    </recommendedName>
    <alternativeName>
        <fullName evidence="11">Folylpoly-gamma-glutamate synthetase</fullName>
    </alternativeName>
    <alternativeName>
        <fullName evidence="10">Tetrahydrofolylpolyglutamate synthase</fullName>
    </alternativeName>
</protein>
<keyword evidence="6" id="KW-0479">Metal-binding</keyword>
<dbReference type="GO" id="GO:0006730">
    <property type="term" value="P:one-carbon metabolic process"/>
    <property type="evidence" value="ECO:0007669"/>
    <property type="project" value="UniProtKB-KW"/>
</dbReference>
<reference evidence="14" key="1">
    <citation type="submission" date="2020-11" db="EMBL/GenBank/DDBJ databases">
        <authorList>
            <person name="Tran Van P."/>
        </authorList>
    </citation>
    <scope>NUCLEOTIDE SEQUENCE</scope>
</reference>
<evidence type="ECO:0000256" key="7">
    <source>
        <dbReference type="ARBA" id="ARBA00022741"/>
    </source>
</evidence>
<evidence type="ECO:0000256" key="5">
    <source>
        <dbReference type="ARBA" id="ARBA00022598"/>
    </source>
</evidence>
<dbReference type="GO" id="GO:0005829">
    <property type="term" value="C:cytosol"/>
    <property type="evidence" value="ECO:0007669"/>
    <property type="project" value="TreeGrafter"/>
</dbReference>
<accession>A0A7R8X7H7</accession>
<keyword evidence="4" id="KW-0554">One-carbon metabolism</keyword>
<comment type="catalytic activity">
    <reaction evidence="12">
        <text>(6S)-5,6,7,8-tetrahydrofolyl-(gamma-L-Glu)(n) + L-glutamate + ATP = (6S)-5,6,7,8-tetrahydrofolyl-(gamma-L-Glu)(n+1) + ADP + phosphate + H(+)</text>
        <dbReference type="Rhea" id="RHEA:10580"/>
        <dbReference type="Rhea" id="RHEA-COMP:14738"/>
        <dbReference type="Rhea" id="RHEA-COMP:14740"/>
        <dbReference type="ChEBI" id="CHEBI:15378"/>
        <dbReference type="ChEBI" id="CHEBI:29985"/>
        <dbReference type="ChEBI" id="CHEBI:30616"/>
        <dbReference type="ChEBI" id="CHEBI:43474"/>
        <dbReference type="ChEBI" id="CHEBI:141005"/>
        <dbReference type="ChEBI" id="CHEBI:456216"/>
        <dbReference type="EC" id="6.3.2.17"/>
    </reaction>
</comment>
<evidence type="ECO:0000256" key="3">
    <source>
        <dbReference type="ARBA" id="ARBA00013025"/>
    </source>
</evidence>
<evidence type="ECO:0000256" key="10">
    <source>
        <dbReference type="ARBA" id="ARBA00030592"/>
    </source>
</evidence>
<proteinExistence type="inferred from homology"/>
<dbReference type="GO" id="GO:0005739">
    <property type="term" value="C:mitochondrion"/>
    <property type="evidence" value="ECO:0007669"/>
    <property type="project" value="TreeGrafter"/>
</dbReference>
<sequence length="458" mass="51501">MQEPIRHCRTSVPCLNLSSGRTLLRMRDFELITSSKSSNKWYQVDPGLRVYSQPAESSSKKDTDGSESHEMPLCDPETKWKVPQHMCQRSHHYQQVQADEAEEKVDSYQEAVRCLNSLQSNASVLRNIKETKDSRAQENIPEVEKHLLALGISPDDLDRLNVIHVSGTKGKGSTCAFVESILQKHDISTGFYSSPHLVAARERIRINGEPLSEAQFTSYFWQVYHQIRDAQGDGAVMPPYFRFLTLMAFYVFLEEKVDVAILEVGIGGQYDCTNVVRNPVVVGITSLDLDHMHILGHSIEQIAWHKAGIMKVGRPAFSVPQSPGAMNVIRGRAKEIGSHLYEVDMMKVEDWSRRGIPLGLNGEVQAVNASLALQLARIWLQVHPSHCRESRISLPEEPPPIFPVSDREIHGLSETVWPGRCQVFKRGRVIYCLDGAHTCSSMSACVKWFSGILDSVIR</sequence>
<evidence type="ECO:0000256" key="9">
    <source>
        <dbReference type="ARBA" id="ARBA00022842"/>
    </source>
</evidence>
<dbReference type="Proteomes" id="UP000677054">
    <property type="component" value="Unassembled WGS sequence"/>
</dbReference>
<dbReference type="PANTHER" id="PTHR11136:SF5">
    <property type="entry name" value="FOLYLPOLYGLUTAMATE SYNTHASE, MITOCHONDRIAL"/>
    <property type="match status" value="1"/>
</dbReference>
<evidence type="ECO:0000313" key="15">
    <source>
        <dbReference type="Proteomes" id="UP000677054"/>
    </source>
</evidence>
<dbReference type="SUPFAM" id="SSF53244">
    <property type="entry name" value="MurD-like peptide ligases, peptide-binding domain"/>
    <property type="match status" value="1"/>
</dbReference>
<evidence type="ECO:0000256" key="13">
    <source>
        <dbReference type="SAM" id="MobiDB-lite"/>
    </source>
</evidence>